<gene>
    <name evidence="1" type="ORF">BpHYR1_017769</name>
</gene>
<evidence type="ECO:0000313" key="2">
    <source>
        <dbReference type="Proteomes" id="UP000276133"/>
    </source>
</evidence>
<proteinExistence type="predicted"/>
<accession>A0A3M7PFN9</accession>
<reference evidence="1 2" key="1">
    <citation type="journal article" date="2018" name="Sci. Rep.">
        <title>Genomic signatures of local adaptation to the degree of environmental predictability in rotifers.</title>
        <authorList>
            <person name="Franch-Gras L."/>
            <person name="Hahn C."/>
            <person name="Garcia-Roger E.M."/>
            <person name="Carmona M.J."/>
            <person name="Serra M."/>
            <person name="Gomez A."/>
        </authorList>
    </citation>
    <scope>NUCLEOTIDE SEQUENCE [LARGE SCALE GENOMIC DNA]</scope>
    <source>
        <strain evidence="1">HYR1</strain>
    </source>
</reference>
<dbReference type="Proteomes" id="UP000276133">
    <property type="component" value="Unassembled WGS sequence"/>
</dbReference>
<dbReference type="AlphaFoldDB" id="A0A3M7PFN9"/>
<name>A0A3M7PFN9_BRAPC</name>
<protein>
    <submittedName>
        <fullName evidence="1">Uncharacterized protein</fullName>
    </submittedName>
</protein>
<dbReference type="EMBL" id="REGN01011081">
    <property type="protein sequence ID" value="RMZ97935.1"/>
    <property type="molecule type" value="Genomic_DNA"/>
</dbReference>
<sequence>MNKLKGFIDSKLFAKTGQECEPQAFVVACDKVFAKQDMENDAS</sequence>
<keyword evidence="2" id="KW-1185">Reference proteome</keyword>
<comment type="caution">
    <text evidence="1">The sequence shown here is derived from an EMBL/GenBank/DDBJ whole genome shotgun (WGS) entry which is preliminary data.</text>
</comment>
<evidence type="ECO:0000313" key="1">
    <source>
        <dbReference type="EMBL" id="RMZ97935.1"/>
    </source>
</evidence>
<organism evidence="1 2">
    <name type="scientific">Brachionus plicatilis</name>
    <name type="common">Marine rotifer</name>
    <name type="synonym">Brachionus muelleri</name>
    <dbReference type="NCBI Taxonomy" id="10195"/>
    <lineage>
        <taxon>Eukaryota</taxon>
        <taxon>Metazoa</taxon>
        <taxon>Spiralia</taxon>
        <taxon>Gnathifera</taxon>
        <taxon>Rotifera</taxon>
        <taxon>Eurotatoria</taxon>
        <taxon>Monogononta</taxon>
        <taxon>Pseudotrocha</taxon>
        <taxon>Ploima</taxon>
        <taxon>Brachionidae</taxon>
        <taxon>Brachionus</taxon>
    </lineage>
</organism>